<dbReference type="OrthoDB" id="65687at2759"/>
<dbReference type="PANTHER" id="PTHR36535">
    <property type="entry name" value="YALI0E30327P"/>
    <property type="match status" value="1"/>
</dbReference>
<sequence length="146" mass="16372">MFKLVAVGSCGMYTGAALYISIVQHPSLLCVQDHEIQGRFFADMYRRATRFMAPLSVISSVSALSIWFFDKSEKLWLISGLLMASLLPYTTLAMLRLNLELCSVRSPARRSSSLLYSKLIQWGRLHAVRSVISATATTTILYTIQM</sequence>
<keyword evidence="1" id="KW-1133">Transmembrane helix</keyword>
<dbReference type="Pfam" id="PF08592">
    <property type="entry name" value="Anthrone_oxy"/>
    <property type="match status" value="1"/>
</dbReference>
<feature type="transmembrane region" description="Helical" evidence="1">
    <location>
        <begin position="75"/>
        <end position="95"/>
    </location>
</feature>
<comment type="caution">
    <text evidence="2">The sequence shown here is derived from an EMBL/GenBank/DDBJ whole genome shotgun (WGS) entry which is preliminary data.</text>
</comment>
<evidence type="ECO:0000313" key="2">
    <source>
        <dbReference type="EMBL" id="OQR84325.1"/>
    </source>
</evidence>
<dbReference type="AlphaFoldDB" id="A0A1V9YF09"/>
<feature type="transmembrane region" description="Helical" evidence="1">
    <location>
        <begin position="51"/>
        <end position="69"/>
    </location>
</feature>
<gene>
    <name evidence="2" type="ORF">THRCLA_23088</name>
</gene>
<keyword evidence="1" id="KW-0812">Transmembrane</keyword>
<feature type="transmembrane region" description="Helical" evidence="1">
    <location>
        <begin position="12"/>
        <end position="31"/>
    </location>
</feature>
<protein>
    <recommendedName>
        <fullName evidence="4">DUF1772 domain-containing protein</fullName>
    </recommendedName>
</protein>
<name>A0A1V9YF09_9STRA</name>
<dbReference type="Proteomes" id="UP000243217">
    <property type="component" value="Unassembled WGS sequence"/>
</dbReference>
<evidence type="ECO:0000256" key="1">
    <source>
        <dbReference type="SAM" id="Phobius"/>
    </source>
</evidence>
<dbReference type="InterPro" id="IPR013901">
    <property type="entry name" value="Anthrone_oxy"/>
</dbReference>
<reference evidence="2 3" key="1">
    <citation type="journal article" date="2014" name="Genome Biol. Evol.">
        <title>The secreted proteins of Achlya hypogyna and Thraustotheca clavata identify the ancestral oomycete secretome and reveal gene acquisitions by horizontal gene transfer.</title>
        <authorList>
            <person name="Misner I."/>
            <person name="Blouin N."/>
            <person name="Leonard G."/>
            <person name="Richards T.A."/>
            <person name="Lane C.E."/>
        </authorList>
    </citation>
    <scope>NUCLEOTIDE SEQUENCE [LARGE SCALE GENOMIC DNA]</scope>
    <source>
        <strain evidence="2 3">ATCC 34112</strain>
    </source>
</reference>
<proteinExistence type="predicted"/>
<organism evidence="2 3">
    <name type="scientific">Thraustotheca clavata</name>
    <dbReference type="NCBI Taxonomy" id="74557"/>
    <lineage>
        <taxon>Eukaryota</taxon>
        <taxon>Sar</taxon>
        <taxon>Stramenopiles</taxon>
        <taxon>Oomycota</taxon>
        <taxon>Saprolegniomycetes</taxon>
        <taxon>Saprolegniales</taxon>
        <taxon>Achlyaceae</taxon>
        <taxon>Thraustotheca</taxon>
    </lineage>
</organism>
<dbReference type="EMBL" id="JNBS01004038">
    <property type="protein sequence ID" value="OQR84325.1"/>
    <property type="molecule type" value="Genomic_DNA"/>
</dbReference>
<evidence type="ECO:0008006" key="4">
    <source>
        <dbReference type="Google" id="ProtNLM"/>
    </source>
</evidence>
<dbReference type="PANTHER" id="PTHR36535:SF1">
    <property type="entry name" value="DUF1772 DOMAIN-CONTAINING PROTEIN"/>
    <property type="match status" value="1"/>
</dbReference>
<evidence type="ECO:0000313" key="3">
    <source>
        <dbReference type="Proteomes" id="UP000243217"/>
    </source>
</evidence>
<keyword evidence="1" id="KW-0472">Membrane</keyword>
<accession>A0A1V9YF09</accession>
<keyword evidence="3" id="KW-1185">Reference proteome</keyword>